<comment type="caution">
    <text evidence="1">The sequence shown here is derived from an EMBL/GenBank/DDBJ whole genome shotgun (WGS) entry which is preliminary data.</text>
</comment>
<sequence>MIIIFIWQRGENVNEWAEFEYRKIATGINKLFSFVQTENHTQKPYCYFISEGYGASRFVFLTSKKKKQRLLKFVNLGNQDRQDR</sequence>
<organism evidence="1 2">
    <name type="scientific">Pectobacterium actinidiae</name>
    <dbReference type="NCBI Taxonomy" id="1507808"/>
    <lineage>
        <taxon>Bacteria</taxon>
        <taxon>Pseudomonadati</taxon>
        <taxon>Pseudomonadota</taxon>
        <taxon>Gammaproteobacteria</taxon>
        <taxon>Enterobacterales</taxon>
        <taxon>Pectobacteriaceae</taxon>
        <taxon>Pectobacterium</taxon>
    </lineage>
</organism>
<dbReference type="EMBL" id="JBIXLL010000001">
    <property type="protein sequence ID" value="MFJ5428140.1"/>
    <property type="molecule type" value="Genomic_DNA"/>
</dbReference>
<protein>
    <submittedName>
        <fullName evidence="1">Uncharacterized protein</fullName>
    </submittedName>
</protein>
<accession>A0ABW8G6I2</accession>
<proteinExistence type="predicted"/>
<dbReference type="RefSeq" id="WP_349882146.1">
    <property type="nucleotide sequence ID" value="NZ_JBEHFJ010000010.1"/>
</dbReference>
<dbReference type="Proteomes" id="UP001617689">
    <property type="component" value="Unassembled WGS sequence"/>
</dbReference>
<evidence type="ECO:0000313" key="1">
    <source>
        <dbReference type="EMBL" id="MFJ5428140.1"/>
    </source>
</evidence>
<keyword evidence="2" id="KW-1185">Reference proteome</keyword>
<reference evidence="1 2" key="1">
    <citation type="submission" date="2024-10" db="EMBL/GenBank/DDBJ databases">
        <authorList>
            <person name="Lu C.-H."/>
        </authorList>
    </citation>
    <scope>NUCLEOTIDE SEQUENCE [LARGE SCALE GENOMIC DNA]</scope>
    <source>
        <strain evidence="1 2">22ZTDG03-2</strain>
    </source>
</reference>
<gene>
    <name evidence="1" type="ORF">ACIPUP_03120</name>
</gene>
<evidence type="ECO:0000313" key="2">
    <source>
        <dbReference type="Proteomes" id="UP001617689"/>
    </source>
</evidence>
<name>A0ABW8G6I2_9GAMM</name>